<dbReference type="SUPFAM" id="SSF55729">
    <property type="entry name" value="Acyl-CoA N-acyltransferases (Nat)"/>
    <property type="match status" value="1"/>
</dbReference>
<dbReference type="InterPro" id="IPR016181">
    <property type="entry name" value="Acyl_CoA_acyltransferase"/>
</dbReference>
<keyword evidence="5" id="KW-1185">Reference proteome</keyword>
<reference evidence="4 5" key="1">
    <citation type="submission" date="2018-05" db="EMBL/GenBank/DDBJ databases">
        <title>Animal gut microbial communities from fecal samples from Wisconsin, USA.</title>
        <authorList>
            <person name="Neumann A."/>
        </authorList>
    </citation>
    <scope>NUCLEOTIDE SEQUENCE [LARGE SCALE GENOMIC DNA]</scope>
    <source>
        <strain evidence="4 5">UWS4</strain>
    </source>
</reference>
<gene>
    <name evidence="4" type="ORF">B0H50_1318</name>
</gene>
<sequence length="150" mass="17384">MLQIRKMQKSDAENVLSMMRGFYASPAVFTNGSEEIFRNDIEECTSDSPWACGYIFEVDKNIAGYGMIAFGFSTEFGKRIVWIEDIFVQENFRGQGIASAFLHFVQKEFPQFLHRLEVEKENLPAMRAYKKANFHELPYLEMIRNSGTEI</sequence>
<dbReference type="CDD" id="cd04301">
    <property type="entry name" value="NAT_SF"/>
    <property type="match status" value="1"/>
</dbReference>
<evidence type="ECO:0000313" key="4">
    <source>
        <dbReference type="EMBL" id="PWK93138.1"/>
    </source>
</evidence>
<proteinExistence type="predicted"/>
<evidence type="ECO:0000256" key="1">
    <source>
        <dbReference type="ARBA" id="ARBA00022679"/>
    </source>
</evidence>
<dbReference type="EMBL" id="QGHD01000031">
    <property type="protein sequence ID" value="PWK93138.1"/>
    <property type="molecule type" value="Genomic_DNA"/>
</dbReference>
<name>A0ABX5LJQ0_9BACT</name>
<dbReference type="InterPro" id="IPR000182">
    <property type="entry name" value="GNAT_dom"/>
</dbReference>
<keyword evidence="2" id="KW-0012">Acyltransferase</keyword>
<dbReference type="Proteomes" id="UP000245523">
    <property type="component" value="Unassembled WGS sequence"/>
</dbReference>
<keyword evidence="1" id="KW-0808">Transferase</keyword>
<accession>A0ABX5LJQ0</accession>
<dbReference type="PANTHER" id="PTHR10545:SF29">
    <property type="entry name" value="GH14572P-RELATED"/>
    <property type="match status" value="1"/>
</dbReference>
<evidence type="ECO:0000256" key="2">
    <source>
        <dbReference type="ARBA" id="ARBA00023315"/>
    </source>
</evidence>
<evidence type="ECO:0000313" key="5">
    <source>
        <dbReference type="Proteomes" id="UP000245523"/>
    </source>
</evidence>
<comment type="caution">
    <text evidence="4">The sequence shown here is derived from an EMBL/GenBank/DDBJ whole genome shotgun (WGS) entry which is preliminary data.</text>
</comment>
<evidence type="ECO:0000259" key="3">
    <source>
        <dbReference type="PROSITE" id="PS51186"/>
    </source>
</evidence>
<dbReference type="PROSITE" id="PS51186">
    <property type="entry name" value="GNAT"/>
    <property type="match status" value="1"/>
</dbReference>
<feature type="domain" description="N-acetyltransferase" evidence="3">
    <location>
        <begin position="2"/>
        <end position="150"/>
    </location>
</feature>
<dbReference type="InterPro" id="IPR051016">
    <property type="entry name" value="Diverse_Substrate_AcTransf"/>
</dbReference>
<dbReference type="Gene3D" id="3.40.630.30">
    <property type="match status" value="1"/>
</dbReference>
<protein>
    <submittedName>
        <fullName evidence="4">Ribosomal protein S18 acetylase RimI-like enzyme</fullName>
    </submittedName>
</protein>
<organism evidence="4 5">
    <name type="scientific">Hallerella porci</name>
    <dbReference type="NCBI Taxonomy" id="1945871"/>
    <lineage>
        <taxon>Bacteria</taxon>
        <taxon>Pseudomonadati</taxon>
        <taxon>Fibrobacterota</taxon>
        <taxon>Fibrobacteria</taxon>
        <taxon>Fibrobacterales</taxon>
        <taxon>Fibrobacteraceae</taxon>
        <taxon>Hallerella</taxon>
    </lineage>
</organism>
<dbReference type="Pfam" id="PF00583">
    <property type="entry name" value="Acetyltransf_1"/>
    <property type="match status" value="1"/>
</dbReference>
<dbReference type="PANTHER" id="PTHR10545">
    <property type="entry name" value="DIAMINE N-ACETYLTRANSFERASE"/>
    <property type="match status" value="1"/>
</dbReference>